<dbReference type="SUPFAM" id="SSF52047">
    <property type="entry name" value="RNI-like"/>
    <property type="match status" value="1"/>
</dbReference>
<comment type="caution">
    <text evidence="1">The sequence shown here is derived from an EMBL/GenBank/DDBJ whole genome shotgun (WGS) entry which is preliminary data.</text>
</comment>
<organism evidence="1 2">
    <name type="scientific">Mycena alexandri</name>
    <dbReference type="NCBI Taxonomy" id="1745969"/>
    <lineage>
        <taxon>Eukaryota</taxon>
        <taxon>Fungi</taxon>
        <taxon>Dikarya</taxon>
        <taxon>Basidiomycota</taxon>
        <taxon>Agaricomycotina</taxon>
        <taxon>Agaricomycetes</taxon>
        <taxon>Agaricomycetidae</taxon>
        <taxon>Agaricales</taxon>
        <taxon>Marasmiineae</taxon>
        <taxon>Mycenaceae</taxon>
        <taxon>Mycena</taxon>
    </lineage>
</organism>
<evidence type="ECO:0000313" key="2">
    <source>
        <dbReference type="Proteomes" id="UP001218188"/>
    </source>
</evidence>
<name>A0AAD6S1E0_9AGAR</name>
<dbReference type="AlphaFoldDB" id="A0AAD6S1E0"/>
<dbReference type="EMBL" id="JARJCM010000302">
    <property type="protein sequence ID" value="KAJ7019213.1"/>
    <property type="molecule type" value="Genomic_DNA"/>
</dbReference>
<dbReference type="Gene3D" id="3.80.10.10">
    <property type="entry name" value="Ribonuclease Inhibitor"/>
    <property type="match status" value="1"/>
</dbReference>
<accession>A0AAD6S1E0</accession>
<dbReference type="InterPro" id="IPR032675">
    <property type="entry name" value="LRR_dom_sf"/>
</dbReference>
<keyword evidence="2" id="KW-1185">Reference proteome</keyword>
<proteinExistence type="predicted"/>
<protein>
    <recommendedName>
        <fullName evidence="3">F-box domain-containing protein</fullName>
    </recommendedName>
</protein>
<evidence type="ECO:0000313" key="1">
    <source>
        <dbReference type="EMBL" id="KAJ7019213.1"/>
    </source>
</evidence>
<evidence type="ECO:0008006" key="3">
    <source>
        <dbReference type="Google" id="ProtNLM"/>
    </source>
</evidence>
<gene>
    <name evidence="1" type="ORF">C8F04DRAFT_351278</name>
</gene>
<reference evidence="1" key="1">
    <citation type="submission" date="2023-03" db="EMBL/GenBank/DDBJ databases">
        <title>Massive genome expansion in bonnet fungi (Mycena s.s.) driven by repeated elements and novel gene families across ecological guilds.</title>
        <authorList>
            <consortium name="Lawrence Berkeley National Laboratory"/>
            <person name="Harder C.B."/>
            <person name="Miyauchi S."/>
            <person name="Viragh M."/>
            <person name="Kuo A."/>
            <person name="Thoen E."/>
            <person name="Andreopoulos B."/>
            <person name="Lu D."/>
            <person name="Skrede I."/>
            <person name="Drula E."/>
            <person name="Henrissat B."/>
            <person name="Morin E."/>
            <person name="Kohler A."/>
            <person name="Barry K."/>
            <person name="LaButti K."/>
            <person name="Morin E."/>
            <person name="Salamov A."/>
            <person name="Lipzen A."/>
            <person name="Mereny Z."/>
            <person name="Hegedus B."/>
            <person name="Baldrian P."/>
            <person name="Stursova M."/>
            <person name="Weitz H."/>
            <person name="Taylor A."/>
            <person name="Grigoriev I.V."/>
            <person name="Nagy L.G."/>
            <person name="Martin F."/>
            <person name="Kauserud H."/>
        </authorList>
    </citation>
    <scope>NUCLEOTIDE SEQUENCE</scope>
    <source>
        <strain evidence="1">CBHHK200</strain>
    </source>
</reference>
<dbReference type="Proteomes" id="UP001218188">
    <property type="component" value="Unassembled WGS sequence"/>
</dbReference>
<sequence length="560" mass="62305">MTTDSPFSAHLGTNYCPKDEEVLEIKSLLVEPTLRLKSLDNEIADLQKAIDKLKEEHDSVGSFVEAHKALISLARRLPLDIIQEIFVACLPNDRNCAMSASEAPVLLGRICSSWRAISMSTPRIWAKLHIVDPPPFPDAPTLVAETVALRLATAKIWLRRSGQCPLSISLKCGFEYYPGPSSITRTSVLQLLIQFAPRWQHIHFTIPPAALQEILDLTETDVPLLETVALKMTDPHGVFTWGSFGILRAARLSSFSMPWNAFHLLELLPLRWHQLTTLSIDGLGWGVWSGLMTEASLRAISSCPELRCCKLTVSDLTTEPQSQHPIVELAFLHTLEVHCTANLTIPYFFQRLSVPALRKFILRGLADSDQCSDRSLAHFIGTLSHLEDFDIEHNIFSKAALLETLQSLPSTVKRLVISDGADMSFNGSSPISLDDDTLALLTPADDAIPALCCPALRTLLIKDGRLISDSALLRFISTRMKGDTPLRRVHAQFKRGRTLDLNIHLTPFMDNGLEVSIVHSLFRTPWSILGSLSPWNGLTEEPYNPEPSVVGFPIHSTFHW</sequence>